<reference evidence="1 2" key="1">
    <citation type="submission" date="2017-03" db="EMBL/GenBank/DDBJ databases">
        <title>Whole genome sequences of fourteen strains of Bradyrhizobium canariense and one strain of Bradyrhizobium japonicum isolated from Lupinus (Papilionoideae: Genisteae) species in Algeria.</title>
        <authorList>
            <person name="Crovadore J."/>
            <person name="Chekireb D."/>
            <person name="Brachmann A."/>
            <person name="Chablais R."/>
            <person name="Cochard B."/>
            <person name="Lefort F."/>
        </authorList>
    </citation>
    <scope>NUCLEOTIDE SEQUENCE [LARGE SCALE GENOMIC DNA]</scope>
    <source>
        <strain evidence="1 2">UBMA195</strain>
    </source>
</reference>
<gene>
    <name evidence="1" type="ORF">BSZ18_23425</name>
</gene>
<proteinExistence type="predicted"/>
<dbReference type="EMBL" id="NAFI01000180">
    <property type="protein sequence ID" value="OSJ06105.1"/>
    <property type="molecule type" value="Genomic_DNA"/>
</dbReference>
<sequence length="227" mass="25564">MISEIDLAARLKQLEQLEGELICKGARSVGAGTNLSYADFFIFGALRRTLAQSRGFRDLINSRNFPCAAAILRLQIDTAMRVNVLGLIDDVDQACRAVLDGEQFNRLKDRDGTKLSDAHLRRKLAEKHPWISKVYEQTSNFVHLSGKHFEVSIARTDDESRIAYFQISGHDPHRPEETYFEAVDAFFEATKLAGMLLLAFWMARHQHEAVLASMSKDSGARKPPIKS</sequence>
<dbReference type="Proteomes" id="UP000193553">
    <property type="component" value="Unassembled WGS sequence"/>
</dbReference>
<accession>A0A1X3H332</accession>
<comment type="caution">
    <text evidence="1">The sequence shown here is derived from an EMBL/GenBank/DDBJ whole genome shotgun (WGS) entry which is preliminary data.</text>
</comment>
<evidence type="ECO:0000313" key="2">
    <source>
        <dbReference type="Proteomes" id="UP000193553"/>
    </source>
</evidence>
<protein>
    <submittedName>
        <fullName evidence="1">Uncharacterized protein</fullName>
    </submittedName>
</protein>
<name>A0A1X3H332_9BRAD</name>
<dbReference type="RefSeq" id="WP_085364664.1">
    <property type="nucleotide sequence ID" value="NZ_NAFD01000184.1"/>
</dbReference>
<organism evidence="1 2">
    <name type="scientific">Bradyrhizobium canariense</name>
    <dbReference type="NCBI Taxonomy" id="255045"/>
    <lineage>
        <taxon>Bacteria</taxon>
        <taxon>Pseudomonadati</taxon>
        <taxon>Pseudomonadota</taxon>
        <taxon>Alphaproteobacteria</taxon>
        <taxon>Hyphomicrobiales</taxon>
        <taxon>Nitrobacteraceae</taxon>
        <taxon>Bradyrhizobium</taxon>
    </lineage>
</organism>
<dbReference type="AlphaFoldDB" id="A0A1X3H332"/>
<evidence type="ECO:0000313" key="1">
    <source>
        <dbReference type="EMBL" id="OSJ06105.1"/>
    </source>
</evidence>
<dbReference type="OrthoDB" id="8266001at2"/>